<dbReference type="InterPro" id="IPR003594">
    <property type="entry name" value="HATPase_dom"/>
</dbReference>
<evidence type="ECO:0000256" key="6">
    <source>
        <dbReference type="ARBA" id="ARBA00022553"/>
    </source>
</evidence>
<evidence type="ECO:0000256" key="15">
    <source>
        <dbReference type="SAM" id="Phobius"/>
    </source>
</evidence>
<evidence type="ECO:0000256" key="10">
    <source>
        <dbReference type="ARBA" id="ARBA00022777"/>
    </source>
</evidence>
<dbReference type="Gene3D" id="3.30.565.10">
    <property type="entry name" value="Histidine kinase-like ATPase, C-terminal domain"/>
    <property type="match status" value="1"/>
</dbReference>
<dbReference type="AlphaFoldDB" id="T0J0U9"/>
<dbReference type="SUPFAM" id="SSF47384">
    <property type="entry name" value="Homodimeric domain of signal transducing histidine kinase"/>
    <property type="match status" value="1"/>
</dbReference>
<dbReference type="Pfam" id="PF02518">
    <property type="entry name" value="HATPase_c"/>
    <property type="match status" value="1"/>
</dbReference>
<evidence type="ECO:0000313" key="18">
    <source>
        <dbReference type="EMBL" id="EQB30462.1"/>
    </source>
</evidence>
<dbReference type="CDD" id="cd06225">
    <property type="entry name" value="HAMP"/>
    <property type="match status" value="1"/>
</dbReference>
<dbReference type="Proteomes" id="UP000015523">
    <property type="component" value="Unassembled WGS sequence"/>
</dbReference>
<dbReference type="RefSeq" id="WP_021319422.1">
    <property type="nucleotide sequence ID" value="NZ_AUWY01000120.1"/>
</dbReference>
<evidence type="ECO:0000256" key="7">
    <source>
        <dbReference type="ARBA" id="ARBA00022679"/>
    </source>
</evidence>
<dbReference type="PANTHER" id="PTHR44936:SF5">
    <property type="entry name" value="SENSOR HISTIDINE KINASE ENVZ"/>
    <property type="match status" value="1"/>
</dbReference>
<dbReference type="EMBL" id="AUWY01000120">
    <property type="protein sequence ID" value="EQB30462.1"/>
    <property type="molecule type" value="Genomic_DNA"/>
</dbReference>
<dbReference type="STRING" id="1346791.M529_19105"/>
<evidence type="ECO:0000256" key="2">
    <source>
        <dbReference type="ARBA" id="ARBA00004429"/>
    </source>
</evidence>
<evidence type="ECO:0000256" key="8">
    <source>
        <dbReference type="ARBA" id="ARBA00022692"/>
    </source>
</evidence>
<dbReference type="InterPro" id="IPR004358">
    <property type="entry name" value="Sig_transdc_His_kin-like_C"/>
</dbReference>
<dbReference type="PRINTS" id="PR00344">
    <property type="entry name" value="BCTRLSENSOR"/>
</dbReference>
<keyword evidence="7" id="KW-0808">Transferase</keyword>
<dbReference type="InterPro" id="IPR003661">
    <property type="entry name" value="HisK_dim/P_dom"/>
</dbReference>
<dbReference type="SUPFAM" id="SSF55874">
    <property type="entry name" value="ATPase domain of HSP90 chaperone/DNA topoisomerase II/histidine kinase"/>
    <property type="match status" value="1"/>
</dbReference>
<evidence type="ECO:0000256" key="4">
    <source>
        <dbReference type="ARBA" id="ARBA00022475"/>
    </source>
</evidence>
<dbReference type="eggNOG" id="COG5002">
    <property type="taxonomic scope" value="Bacteria"/>
</dbReference>
<comment type="subcellular location">
    <subcellularLocation>
        <location evidence="2">Cell inner membrane</location>
        <topology evidence="2">Multi-pass membrane protein</topology>
    </subcellularLocation>
</comment>
<keyword evidence="14 15" id="KW-0472">Membrane</keyword>
<dbReference type="SMART" id="SM00304">
    <property type="entry name" value="HAMP"/>
    <property type="match status" value="1"/>
</dbReference>
<dbReference type="SMART" id="SM00387">
    <property type="entry name" value="HATPase_c"/>
    <property type="match status" value="1"/>
</dbReference>
<comment type="caution">
    <text evidence="18">The sequence shown here is derived from an EMBL/GenBank/DDBJ whole genome shotgun (WGS) entry which is preliminary data.</text>
</comment>
<sequence>MTGTLTFRIGAILLGGFLLLQLALLVALMLPGPASDNGSHGLPPPPAFAEMIDAVERAGPAGADRLVRSYDGSLFTVEIRATPPAEFREVPDSMAALARAYRNAVSDHNIVVDGGPGRRRRLLANSVRPMRFMVPIRLTVWLRDGRVLVLTGRPSTALRHYLLRRSMLAFGGGLVLLLVLGLALRQTTRPLRRLTRHVHALGEYLNAPDAPVEGSREVRALGTAFNAMKGRITRLVEERTFILAGIAHDMRTYLTRLQLRADFIVDPDQRRRAMTDLEQMGTLLDDSLLFASAGRRPLSIERLDLSRLTRDLAEGHIDAERITLDLPEGVEVEGEEAALRRVFGNLADNGLRHGERLHISAMPEGDHIAWIFEDDGPGVPDGQMAALGQAFARGDTSRDRRTGGAGLGLAIVQALTEAMGGKVRYGGATTGGLRVTILLPASPQNH</sequence>
<evidence type="ECO:0000256" key="12">
    <source>
        <dbReference type="ARBA" id="ARBA00022989"/>
    </source>
</evidence>
<keyword evidence="13" id="KW-0902">Two-component regulatory system</keyword>
<evidence type="ECO:0000256" key="11">
    <source>
        <dbReference type="ARBA" id="ARBA00022840"/>
    </source>
</evidence>
<feature type="domain" description="HAMP" evidence="17">
    <location>
        <begin position="185"/>
        <end position="237"/>
    </location>
</feature>
<reference evidence="18 19" key="1">
    <citation type="journal article" date="2013" name="Genome Announc.">
        <title>Draft Genome Sequence of Sphingobium ummariense Strain RL-3, a Hexachlorocyclohexane-Degrading Bacterium.</title>
        <authorList>
            <person name="Kohli P."/>
            <person name="Dua A."/>
            <person name="Sangwan N."/>
            <person name="Oldach P."/>
            <person name="Khurana J.P."/>
            <person name="Lal R."/>
        </authorList>
    </citation>
    <scope>NUCLEOTIDE SEQUENCE [LARGE SCALE GENOMIC DNA]</scope>
    <source>
        <strain evidence="18 19">RL-3</strain>
    </source>
</reference>
<dbReference type="InterPro" id="IPR036890">
    <property type="entry name" value="HATPase_C_sf"/>
</dbReference>
<keyword evidence="8 15" id="KW-0812">Transmembrane</keyword>
<keyword evidence="19" id="KW-1185">Reference proteome</keyword>
<evidence type="ECO:0000256" key="1">
    <source>
        <dbReference type="ARBA" id="ARBA00000085"/>
    </source>
</evidence>
<keyword evidence="10" id="KW-0418">Kinase</keyword>
<dbReference type="InterPro" id="IPR050980">
    <property type="entry name" value="2C_sensor_his_kinase"/>
</dbReference>
<feature type="transmembrane region" description="Helical" evidence="15">
    <location>
        <begin position="167"/>
        <end position="184"/>
    </location>
</feature>
<proteinExistence type="predicted"/>
<keyword evidence="11" id="KW-0067">ATP-binding</keyword>
<feature type="domain" description="Histidine kinase" evidence="16">
    <location>
        <begin position="245"/>
        <end position="443"/>
    </location>
</feature>
<keyword evidence="4" id="KW-1003">Cell membrane</keyword>
<evidence type="ECO:0000256" key="5">
    <source>
        <dbReference type="ARBA" id="ARBA00022519"/>
    </source>
</evidence>
<dbReference type="PANTHER" id="PTHR44936">
    <property type="entry name" value="SENSOR PROTEIN CREC"/>
    <property type="match status" value="1"/>
</dbReference>
<keyword evidence="5" id="KW-0997">Cell inner membrane</keyword>
<feature type="transmembrane region" description="Helical" evidence="15">
    <location>
        <begin position="6"/>
        <end position="30"/>
    </location>
</feature>
<dbReference type="SMART" id="SM00388">
    <property type="entry name" value="HisKA"/>
    <property type="match status" value="1"/>
</dbReference>
<dbReference type="PATRIC" id="fig|1346791.3.peg.3687"/>
<dbReference type="InterPro" id="IPR005467">
    <property type="entry name" value="His_kinase_dom"/>
</dbReference>
<accession>T0J0U9</accession>
<keyword evidence="9" id="KW-0547">Nucleotide-binding</keyword>
<evidence type="ECO:0000259" key="17">
    <source>
        <dbReference type="PROSITE" id="PS50885"/>
    </source>
</evidence>
<evidence type="ECO:0000313" key="19">
    <source>
        <dbReference type="Proteomes" id="UP000015523"/>
    </source>
</evidence>
<organism evidence="18 19">
    <name type="scientific">Sphingobium ummariense RL-3</name>
    <dbReference type="NCBI Taxonomy" id="1346791"/>
    <lineage>
        <taxon>Bacteria</taxon>
        <taxon>Pseudomonadati</taxon>
        <taxon>Pseudomonadota</taxon>
        <taxon>Alphaproteobacteria</taxon>
        <taxon>Sphingomonadales</taxon>
        <taxon>Sphingomonadaceae</taxon>
        <taxon>Sphingobium</taxon>
    </lineage>
</organism>
<dbReference type="GO" id="GO:0000155">
    <property type="term" value="F:phosphorelay sensor kinase activity"/>
    <property type="evidence" value="ECO:0007669"/>
    <property type="project" value="InterPro"/>
</dbReference>
<evidence type="ECO:0000259" key="16">
    <source>
        <dbReference type="PROSITE" id="PS50109"/>
    </source>
</evidence>
<evidence type="ECO:0000256" key="14">
    <source>
        <dbReference type="ARBA" id="ARBA00023136"/>
    </source>
</evidence>
<dbReference type="PROSITE" id="PS50109">
    <property type="entry name" value="HIS_KIN"/>
    <property type="match status" value="1"/>
</dbReference>
<dbReference type="OrthoDB" id="9804645at2"/>
<dbReference type="eggNOG" id="COG3850">
    <property type="taxonomic scope" value="Bacteria"/>
</dbReference>
<dbReference type="PROSITE" id="PS50885">
    <property type="entry name" value="HAMP"/>
    <property type="match status" value="1"/>
</dbReference>
<dbReference type="GO" id="GO:0005886">
    <property type="term" value="C:plasma membrane"/>
    <property type="evidence" value="ECO:0007669"/>
    <property type="project" value="UniProtKB-SubCell"/>
</dbReference>
<keyword evidence="6" id="KW-0597">Phosphoprotein</keyword>
<dbReference type="Gene3D" id="1.10.287.130">
    <property type="match status" value="1"/>
</dbReference>
<dbReference type="CDD" id="cd00082">
    <property type="entry name" value="HisKA"/>
    <property type="match status" value="1"/>
</dbReference>
<evidence type="ECO:0000256" key="3">
    <source>
        <dbReference type="ARBA" id="ARBA00012438"/>
    </source>
</evidence>
<name>T0J0U9_9SPHN</name>
<gene>
    <name evidence="18" type="ORF">M529_19105</name>
</gene>
<evidence type="ECO:0000256" key="13">
    <source>
        <dbReference type="ARBA" id="ARBA00023012"/>
    </source>
</evidence>
<dbReference type="GO" id="GO:0005524">
    <property type="term" value="F:ATP binding"/>
    <property type="evidence" value="ECO:0007669"/>
    <property type="project" value="UniProtKB-KW"/>
</dbReference>
<evidence type="ECO:0000256" key="9">
    <source>
        <dbReference type="ARBA" id="ARBA00022741"/>
    </source>
</evidence>
<dbReference type="Pfam" id="PF00672">
    <property type="entry name" value="HAMP"/>
    <property type="match status" value="1"/>
</dbReference>
<dbReference type="EC" id="2.7.13.3" evidence="3"/>
<keyword evidence="12 15" id="KW-1133">Transmembrane helix</keyword>
<dbReference type="InterPro" id="IPR036097">
    <property type="entry name" value="HisK_dim/P_sf"/>
</dbReference>
<dbReference type="InterPro" id="IPR003660">
    <property type="entry name" value="HAMP_dom"/>
</dbReference>
<protein>
    <recommendedName>
        <fullName evidence="3">histidine kinase</fullName>
        <ecNumber evidence="3">2.7.13.3</ecNumber>
    </recommendedName>
</protein>
<comment type="catalytic activity">
    <reaction evidence="1">
        <text>ATP + protein L-histidine = ADP + protein N-phospho-L-histidine.</text>
        <dbReference type="EC" id="2.7.13.3"/>
    </reaction>
</comment>